<evidence type="ECO:0000313" key="2">
    <source>
        <dbReference type="Proteomes" id="UP001596072"/>
    </source>
</evidence>
<sequence>MGYRFAGDRWCRAERFRAYETLLGERFDGRVLDDQHANPSPPPHFAERVQTPHSVVTAHLCDEPGHPTLEARDEIIEFLRERLAS</sequence>
<accession>A0ABW0ZH51</accession>
<keyword evidence="2" id="KW-1185">Reference proteome</keyword>
<proteinExistence type="predicted"/>
<organism evidence="1 2">
    <name type="scientific">Nocardioides vastitatis</name>
    <dbReference type="NCBI Taxonomy" id="2568655"/>
    <lineage>
        <taxon>Bacteria</taxon>
        <taxon>Bacillati</taxon>
        <taxon>Actinomycetota</taxon>
        <taxon>Actinomycetes</taxon>
        <taxon>Propionibacteriales</taxon>
        <taxon>Nocardioidaceae</taxon>
        <taxon>Nocardioides</taxon>
    </lineage>
</organism>
<dbReference type="RefSeq" id="WP_206056427.1">
    <property type="nucleotide sequence ID" value="NZ_JBHSNS010000008.1"/>
</dbReference>
<dbReference type="EMBL" id="JBHSNS010000008">
    <property type="protein sequence ID" value="MFC5730289.1"/>
    <property type="molecule type" value="Genomic_DNA"/>
</dbReference>
<protein>
    <recommendedName>
        <fullName evidence="3">Alpha/beta hydrolase</fullName>
    </recommendedName>
</protein>
<name>A0ABW0ZH51_9ACTN</name>
<comment type="caution">
    <text evidence="1">The sequence shown here is derived from an EMBL/GenBank/DDBJ whole genome shotgun (WGS) entry which is preliminary data.</text>
</comment>
<gene>
    <name evidence="1" type="ORF">ACFPQB_15305</name>
</gene>
<reference evidence="2" key="1">
    <citation type="journal article" date="2019" name="Int. J. Syst. Evol. Microbiol.">
        <title>The Global Catalogue of Microorganisms (GCM) 10K type strain sequencing project: providing services to taxonomists for standard genome sequencing and annotation.</title>
        <authorList>
            <consortium name="The Broad Institute Genomics Platform"/>
            <consortium name="The Broad Institute Genome Sequencing Center for Infectious Disease"/>
            <person name="Wu L."/>
            <person name="Ma J."/>
        </authorList>
    </citation>
    <scope>NUCLEOTIDE SEQUENCE [LARGE SCALE GENOMIC DNA]</scope>
    <source>
        <strain evidence="2">YIM 94188</strain>
    </source>
</reference>
<evidence type="ECO:0008006" key="3">
    <source>
        <dbReference type="Google" id="ProtNLM"/>
    </source>
</evidence>
<evidence type="ECO:0000313" key="1">
    <source>
        <dbReference type="EMBL" id="MFC5730289.1"/>
    </source>
</evidence>
<dbReference type="Proteomes" id="UP001596072">
    <property type="component" value="Unassembled WGS sequence"/>
</dbReference>